<dbReference type="EMBL" id="MDTU01000001">
    <property type="protein sequence ID" value="ODN42458.1"/>
    <property type="molecule type" value="Genomic_DNA"/>
</dbReference>
<dbReference type="Proteomes" id="UP000094329">
    <property type="component" value="Unassembled WGS sequence"/>
</dbReference>
<protein>
    <submittedName>
        <fullName evidence="1">Uncharacterized protein</fullName>
    </submittedName>
</protein>
<dbReference type="RefSeq" id="WP_069312255.1">
    <property type="nucleotide sequence ID" value="NZ_MDTU01000001.1"/>
</dbReference>
<evidence type="ECO:0000313" key="1">
    <source>
        <dbReference type="EMBL" id="ODN42458.1"/>
    </source>
</evidence>
<proteinExistence type="predicted"/>
<reference evidence="1 2" key="1">
    <citation type="submission" date="2016-08" db="EMBL/GenBank/DDBJ databases">
        <title>Draft genome sequence of Candidatus Piscirickettsia litoralis, from seawater.</title>
        <authorList>
            <person name="Wan X."/>
            <person name="Lee A.J."/>
            <person name="Hou S."/>
            <person name="Donachie S.P."/>
        </authorList>
    </citation>
    <scope>NUCLEOTIDE SEQUENCE [LARGE SCALE GENOMIC DNA]</scope>
    <source>
        <strain evidence="1 2">Y2</strain>
    </source>
</reference>
<sequence length="142" mass="16381">MMSMLNTKKNSNWNPIYRKNSSSRKTQALLKFCSPNKGKQKEDSLIKNYILLTCFDRSSKEYKSDTSAAEALIKKINSSELEIKTSFYKALNVSSESEVTAKHLDQFISKHSGKTFNYKSKAIFYKEITNPKIERSDYQVLI</sequence>
<keyword evidence="2" id="KW-1185">Reference proteome</keyword>
<name>A0ABX3A474_9GAMM</name>
<accession>A0ABX3A474</accession>
<gene>
    <name evidence="1" type="ORF">BGC07_05320</name>
</gene>
<evidence type="ECO:0000313" key="2">
    <source>
        <dbReference type="Proteomes" id="UP000094329"/>
    </source>
</evidence>
<comment type="caution">
    <text evidence="1">The sequence shown here is derived from an EMBL/GenBank/DDBJ whole genome shotgun (WGS) entry which is preliminary data.</text>
</comment>
<organism evidence="1 2">
    <name type="scientific">Piscirickettsia litoralis</name>
    <dbReference type="NCBI Taxonomy" id="1891921"/>
    <lineage>
        <taxon>Bacteria</taxon>
        <taxon>Pseudomonadati</taxon>
        <taxon>Pseudomonadota</taxon>
        <taxon>Gammaproteobacteria</taxon>
        <taxon>Thiotrichales</taxon>
        <taxon>Piscirickettsiaceae</taxon>
        <taxon>Piscirickettsia</taxon>
    </lineage>
</organism>